<dbReference type="PANTHER" id="PTHR43563">
    <property type="entry name" value="AMINE OXIDASE"/>
    <property type="match status" value="1"/>
</dbReference>
<proteinExistence type="inferred from homology"/>
<keyword evidence="9" id="KW-1185">Reference proteome</keyword>
<dbReference type="InterPro" id="IPR036188">
    <property type="entry name" value="FAD/NAD-bd_sf"/>
</dbReference>
<dbReference type="EC" id="1.4.3.-" evidence="6"/>
<evidence type="ECO:0000256" key="1">
    <source>
        <dbReference type="ARBA" id="ARBA00001974"/>
    </source>
</evidence>
<dbReference type="SUPFAM" id="SSF51905">
    <property type="entry name" value="FAD/NAD(P)-binding domain"/>
    <property type="match status" value="1"/>
</dbReference>
<dbReference type="InterPro" id="IPR002937">
    <property type="entry name" value="Amino_oxidase"/>
</dbReference>
<evidence type="ECO:0000259" key="7">
    <source>
        <dbReference type="Pfam" id="PF01593"/>
    </source>
</evidence>
<comment type="similarity">
    <text evidence="2 6">Belongs to the flavin monoamine oxidase family.</text>
</comment>
<dbReference type="PANTHER" id="PTHR43563:SF1">
    <property type="entry name" value="AMINE OXIDASE [FLAVIN-CONTAINING] B"/>
    <property type="match status" value="1"/>
</dbReference>
<name>A0A9N9W1T9_9HYPO</name>
<dbReference type="PRINTS" id="PR00757">
    <property type="entry name" value="AMINEOXDASEF"/>
</dbReference>
<dbReference type="AlphaFoldDB" id="A0A9N9W1T9"/>
<evidence type="ECO:0000313" key="8">
    <source>
        <dbReference type="EMBL" id="CAH0043690.1"/>
    </source>
</evidence>
<reference evidence="8" key="1">
    <citation type="submission" date="2021-10" db="EMBL/GenBank/DDBJ databases">
        <authorList>
            <person name="Piombo E."/>
        </authorList>
    </citation>
    <scope>NUCLEOTIDE SEQUENCE</scope>
</reference>
<dbReference type="Gene3D" id="3.50.50.60">
    <property type="entry name" value="FAD/NAD(P)-binding domain"/>
    <property type="match status" value="2"/>
</dbReference>
<keyword evidence="6" id="KW-0274">FAD</keyword>
<dbReference type="OrthoDB" id="7777654at2759"/>
<dbReference type="EMBL" id="CABFOC020000003">
    <property type="protein sequence ID" value="CAH0043690.1"/>
    <property type="molecule type" value="Genomic_DNA"/>
</dbReference>
<organism evidence="8 9">
    <name type="scientific">Clonostachys solani</name>
    <dbReference type="NCBI Taxonomy" id="160281"/>
    <lineage>
        <taxon>Eukaryota</taxon>
        <taxon>Fungi</taxon>
        <taxon>Dikarya</taxon>
        <taxon>Ascomycota</taxon>
        <taxon>Pezizomycotina</taxon>
        <taxon>Sordariomycetes</taxon>
        <taxon>Hypocreomycetidae</taxon>
        <taxon>Hypocreales</taxon>
        <taxon>Bionectriaceae</taxon>
        <taxon>Clonostachys</taxon>
    </lineage>
</organism>
<comment type="catalytic activity">
    <reaction evidence="4">
        <text>a secondary aliphatic amine + O2 + H2O = a primary amine + an aldehyde + H2O2</text>
        <dbReference type="Rhea" id="RHEA:26414"/>
        <dbReference type="ChEBI" id="CHEBI:15377"/>
        <dbReference type="ChEBI" id="CHEBI:15379"/>
        <dbReference type="ChEBI" id="CHEBI:16240"/>
        <dbReference type="ChEBI" id="CHEBI:17478"/>
        <dbReference type="ChEBI" id="CHEBI:58855"/>
        <dbReference type="ChEBI" id="CHEBI:65296"/>
        <dbReference type="EC" id="1.4.3.4"/>
    </reaction>
</comment>
<feature type="binding site" evidence="5">
    <location>
        <begin position="67"/>
        <end position="68"/>
    </location>
    <ligand>
        <name>FAD</name>
        <dbReference type="ChEBI" id="CHEBI:57692"/>
    </ligand>
</feature>
<keyword evidence="3 6" id="KW-0560">Oxidoreductase</keyword>
<evidence type="ECO:0000256" key="3">
    <source>
        <dbReference type="ARBA" id="ARBA00023002"/>
    </source>
</evidence>
<feature type="binding site" evidence="5">
    <location>
        <position position="362"/>
    </location>
    <ligand>
        <name>substrate</name>
    </ligand>
</feature>
<evidence type="ECO:0000256" key="4">
    <source>
        <dbReference type="ARBA" id="ARBA00048448"/>
    </source>
</evidence>
<evidence type="ECO:0000256" key="5">
    <source>
        <dbReference type="PIRSR" id="PIRSR601613-1"/>
    </source>
</evidence>
<keyword evidence="6" id="KW-0285">Flavoprotein</keyword>
<evidence type="ECO:0000313" key="9">
    <source>
        <dbReference type="Proteomes" id="UP000775872"/>
    </source>
</evidence>
<evidence type="ECO:0000256" key="2">
    <source>
        <dbReference type="ARBA" id="ARBA00005995"/>
    </source>
</evidence>
<dbReference type="Pfam" id="PF01593">
    <property type="entry name" value="Amino_oxidase"/>
    <property type="match status" value="1"/>
</dbReference>
<dbReference type="Proteomes" id="UP000775872">
    <property type="component" value="Unassembled WGS sequence"/>
</dbReference>
<accession>A0A9N9W1T9</accession>
<comment type="cofactor">
    <cofactor evidence="1 6">
        <name>FAD</name>
        <dbReference type="ChEBI" id="CHEBI:57692"/>
    </cofactor>
</comment>
<protein>
    <recommendedName>
        <fullName evidence="6">Amine oxidase</fullName>
        <ecNumber evidence="6">1.4.3.-</ecNumber>
    </recommendedName>
</protein>
<dbReference type="Gene3D" id="3.90.660.10">
    <property type="match status" value="2"/>
</dbReference>
<sequence>MFARSKEGCSWDFQYNTITTGLPSAAVKPDTKSAAQSYDVIIVGAGFAGLVAARDLSLRGLRVLLLEARDRIGGRTWSAKGQNDDYEMGGGWVHHLQPHVWAEMSRYGLTATKRSSSIDPDSPFLIDGVVQDNVAADDAFLHLAAAFFDVDGLGGRIVMPQPTQPFLNREAIKKWDISVEDRINQMDVSSDEKKLLRMWMAISALTDVSKIGFLSLLRLYALSGYNFQQYLEINGSFKIPGGTTALADMIFAEFDGTSLFNREITSISSDATGVAIEVKGGQKFTASQAICTIPIHCLADVEFSPPLPPAFTSIAHHNLGGKLHAHSPNGSSKFFGVTGACKAACFGFTESTSKTGGVNMVFFKSSRPELAGRSPSEILDEVLHDLKPESVDLGNINEYLWHDWRNDPFAKGAWPVYPAGALSGGLGHLMENKRVTSTLTLAGSDWADGWVGYIDGAIEQGCRAAFATSQDLLATLIKPAKSN</sequence>
<dbReference type="InterPro" id="IPR050703">
    <property type="entry name" value="Flavin_MAO"/>
</dbReference>
<evidence type="ECO:0000256" key="6">
    <source>
        <dbReference type="RuleBase" id="RU362067"/>
    </source>
</evidence>
<dbReference type="InterPro" id="IPR001613">
    <property type="entry name" value="Flavin_amine_oxidase"/>
</dbReference>
<dbReference type="GO" id="GO:0097621">
    <property type="term" value="F:monoamine oxidase activity"/>
    <property type="evidence" value="ECO:0007669"/>
    <property type="project" value="UniProtKB-EC"/>
</dbReference>
<feature type="domain" description="Amine oxidase" evidence="7">
    <location>
        <begin position="47"/>
        <end position="465"/>
    </location>
</feature>
<comment type="caution">
    <text evidence="8">The sequence shown here is derived from an EMBL/GenBank/DDBJ whole genome shotgun (WGS) entry which is preliminary data.</text>
</comment>
<gene>
    <name evidence="8" type="ORF">CSOL1703_00009575</name>
</gene>